<protein>
    <recommendedName>
        <fullName evidence="2">N-terminal domain-containing protein</fullName>
    </recommendedName>
</protein>
<gene>
    <name evidence="3" type="ORF">C453_05224</name>
</gene>
<dbReference type="Pfam" id="PF08401">
    <property type="entry name" value="ArdcN"/>
    <property type="match status" value="1"/>
</dbReference>
<reference evidence="3 4" key="1">
    <citation type="journal article" date="2014" name="PLoS Genet.">
        <title>Phylogenetically driven sequencing of extremely halophilic archaea reveals strategies for static and dynamic osmo-response.</title>
        <authorList>
            <person name="Becker E.A."/>
            <person name="Seitzer P.M."/>
            <person name="Tritt A."/>
            <person name="Larsen D."/>
            <person name="Krusor M."/>
            <person name="Yao A.I."/>
            <person name="Wu D."/>
            <person name="Madern D."/>
            <person name="Eisen J.A."/>
            <person name="Darling A.E."/>
            <person name="Facciotti M.T."/>
        </authorList>
    </citation>
    <scope>NUCLEOTIDE SEQUENCE [LARGE SCALE GENOMIC DNA]</scope>
    <source>
        <strain evidence="3 4">ATCC BAA-1513</strain>
    </source>
</reference>
<evidence type="ECO:0000313" key="3">
    <source>
        <dbReference type="EMBL" id="ELZ87728.1"/>
    </source>
</evidence>
<feature type="region of interest" description="Disordered" evidence="1">
    <location>
        <begin position="142"/>
        <end position="176"/>
    </location>
</feature>
<name>M0HVE3_HALEO</name>
<evidence type="ECO:0000313" key="4">
    <source>
        <dbReference type="Proteomes" id="UP000011612"/>
    </source>
</evidence>
<dbReference type="InterPro" id="IPR013610">
    <property type="entry name" value="ArdC_N"/>
</dbReference>
<proteinExistence type="predicted"/>
<keyword evidence="4" id="KW-1185">Reference proteome</keyword>
<dbReference type="GO" id="GO:0003697">
    <property type="term" value="F:single-stranded DNA binding"/>
    <property type="evidence" value="ECO:0007669"/>
    <property type="project" value="InterPro"/>
</dbReference>
<sequence>MVSFDNRETRDDEMQTTAEEWISDLIADTEDAHNSEAFQQWLDIQRRFHDYSTQNSLLIALQCPHATHVAGYRTWQDEFDRQVSKGKSAIWIWAPITAKTCPVCGETKSRHDDECTSDGVPYDDWSTALLSFKSVPVFDVSQTESEASSTKPQTSTIRRSPPHSHTAVTASVTSVS</sequence>
<evidence type="ECO:0000256" key="1">
    <source>
        <dbReference type="SAM" id="MobiDB-lite"/>
    </source>
</evidence>
<dbReference type="Proteomes" id="UP000011612">
    <property type="component" value="Unassembled WGS sequence"/>
</dbReference>
<evidence type="ECO:0000259" key="2">
    <source>
        <dbReference type="Pfam" id="PF08401"/>
    </source>
</evidence>
<dbReference type="STRING" id="1230453.C453_05224"/>
<comment type="caution">
    <text evidence="3">The sequence shown here is derived from an EMBL/GenBank/DDBJ whole genome shotgun (WGS) entry which is preliminary data.</text>
</comment>
<accession>M0HVE3</accession>
<feature type="compositionally biased region" description="Polar residues" evidence="1">
    <location>
        <begin position="142"/>
        <end position="158"/>
    </location>
</feature>
<organism evidence="3 4">
    <name type="scientific">Haloferax elongans ATCC BAA-1513</name>
    <dbReference type="NCBI Taxonomy" id="1230453"/>
    <lineage>
        <taxon>Archaea</taxon>
        <taxon>Methanobacteriati</taxon>
        <taxon>Methanobacteriota</taxon>
        <taxon>Stenosarchaea group</taxon>
        <taxon>Halobacteria</taxon>
        <taxon>Halobacteriales</taxon>
        <taxon>Haloferacaceae</taxon>
        <taxon>Haloferax</taxon>
    </lineage>
</organism>
<dbReference type="AlphaFoldDB" id="M0HVE3"/>
<dbReference type="EMBL" id="AOLK01000011">
    <property type="protein sequence ID" value="ELZ87728.1"/>
    <property type="molecule type" value="Genomic_DNA"/>
</dbReference>
<feature type="compositionally biased region" description="Polar residues" evidence="1">
    <location>
        <begin position="166"/>
        <end position="176"/>
    </location>
</feature>
<feature type="domain" description="N-terminal" evidence="2">
    <location>
        <begin position="41"/>
        <end position="93"/>
    </location>
</feature>